<feature type="domain" description="Histidine kinase" evidence="9">
    <location>
        <begin position="261"/>
        <end position="479"/>
    </location>
</feature>
<dbReference type="Gene3D" id="1.10.287.130">
    <property type="match status" value="1"/>
</dbReference>
<dbReference type="InterPro" id="IPR005467">
    <property type="entry name" value="His_kinase_dom"/>
</dbReference>
<dbReference type="InterPro" id="IPR003594">
    <property type="entry name" value="HATPase_dom"/>
</dbReference>
<dbReference type="InterPro" id="IPR036097">
    <property type="entry name" value="HisK_dim/P_sf"/>
</dbReference>
<evidence type="ECO:0000313" key="10">
    <source>
        <dbReference type="EMBL" id="PPA72626.1"/>
    </source>
</evidence>
<protein>
    <recommendedName>
        <fullName evidence="2">histidine kinase</fullName>
        <ecNumber evidence="2">2.7.13.3</ecNumber>
    </recommendedName>
</protein>
<dbReference type="RefSeq" id="WP_104145921.1">
    <property type="nucleotide sequence ID" value="NZ_PREU01000023.1"/>
</dbReference>
<reference evidence="10 11" key="1">
    <citation type="submission" date="2018-02" db="EMBL/GenBank/DDBJ databases">
        <title>Draft Genome of Achromobacter spanius stain 6.</title>
        <authorList>
            <person name="Gunasekera T.S."/>
            <person name="Radwan O."/>
            <person name="Ruiz O.N."/>
        </authorList>
    </citation>
    <scope>NUCLEOTIDE SEQUENCE [LARGE SCALE GENOMIC DNA]</scope>
    <source>
        <strain evidence="10 11">6</strain>
    </source>
</reference>
<dbReference type="Pfam" id="PF00512">
    <property type="entry name" value="HisKA"/>
    <property type="match status" value="1"/>
</dbReference>
<organism evidence="10 11">
    <name type="scientific">Achromobacter spanius</name>
    <dbReference type="NCBI Taxonomy" id="217203"/>
    <lineage>
        <taxon>Bacteria</taxon>
        <taxon>Pseudomonadati</taxon>
        <taxon>Pseudomonadota</taxon>
        <taxon>Betaproteobacteria</taxon>
        <taxon>Burkholderiales</taxon>
        <taxon>Alcaligenaceae</taxon>
        <taxon>Achromobacter</taxon>
    </lineage>
</organism>
<evidence type="ECO:0000256" key="5">
    <source>
        <dbReference type="ARBA" id="ARBA00022741"/>
    </source>
</evidence>
<evidence type="ECO:0000256" key="7">
    <source>
        <dbReference type="ARBA" id="ARBA00022840"/>
    </source>
</evidence>
<keyword evidence="8" id="KW-0902">Two-component regulatory system</keyword>
<proteinExistence type="predicted"/>
<accession>A0A2S5GI49</accession>
<dbReference type="CDD" id="cd00075">
    <property type="entry name" value="HATPase"/>
    <property type="match status" value="1"/>
</dbReference>
<evidence type="ECO:0000256" key="3">
    <source>
        <dbReference type="ARBA" id="ARBA00022553"/>
    </source>
</evidence>
<dbReference type="PROSITE" id="PS50109">
    <property type="entry name" value="HIS_KIN"/>
    <property type="match status" value="1"/>
</dbReference>
<dbReference type="SUPFAM" id="SSF47384">
    <property type="entry name" value="Homodimeric domain of signal transducing histidine kinase"/>
    <property type="match status" value="1"/>
</dbReference>
<dbReference type="SMART" id="SM00388">
    <property type="entry name" value="HisKA"/>
    <property type="match status" value="1"/>
</dbReference>
<dbReference type="CDD" id="cd00082">
    <property type="entry name" value="HisKA"/>
    <property type="match status" value="1"/>
</dbReference>
<evidence type="ECO:0000256" key="4">
    <source>
        <dbReference type="ARBA" id="ARBA00022679"/>
    </source>
</evidence>
<evidence type="ECO:0000256" key="2">
    <source>
        <dbReference type="ARBA" id="ARBA00012438"/>
    </source>
</evidence>
<dbReference type="PANTHER" id="PTHR43065">
    <property type="entry name" value="SENSOR HISTIDINE KINASE"/>
    <property type="match status" value="1"/>
</dbReference>
<keyword evidence="3" id="KW-0597">Phosphoprotein</keyword>
<dbReference type="PANTHER" id="PTHR43065:SF46">
    <property type="entry name" value="C4-DICARBOXYLATE TRANSPORT SENSOR PROTEIN DCTB"/>
    <property type="match status" value="1"/>
</dbReference>
<dbReference type="EMBL" id="PREU01000023">
    <property type="protein sequence ID" value="PPA72626.1"/>
    <property type="molecule type" value="Genomic_DNA"/>
</dbReference>
<dbReference type="SUPFAM" id="SSF55874">
    <property type="entry name" value="ATPase domain of HSP90 chaperone/DNA topoisomerase II/histidine kinase"/>
    <property type="match status" value="1"/>
</dbReference>
<evidence type="ECO:0000256" key="1">
    <source>
        <dbReference type="ARBA" id="ARBA00000085"/>
    </source>
</evidence>
<evidence type="ECO:0000313" key="11">
    <source>
        <dbReference type="Proteomes" id="UP000239990"/>
    </source>
</evidence>
<comment type="caution">
    <text evidence="10">The sequence shown here is derived from an EMBL/GenBank/DDBJ whole genome shotgun (WGS) entry which is preliminary data.</text>
</comment>
<dbReference type="InterPro" id="IPR036890">
    <property type="entry name" value="HATPase_C_sf"/>
</dbReference>
<dbReference type="PRINTS" id="PR00344">
    <property type="entry name" value="BCTRLSENSOR"/>
</dbReference>
<keyword evidence="6 10" id="KW-0418">Kinase</keyword>
<keyword evidence="4" id="KW-0808">Transferase</keyword>
<dbReference type="GO" id="GO:0005524">
    <property type="term" value="F:ATP binding"/>
    <property type="evidence" value="ECO:0007669"/>
    <property type="project" value="UniProtKB-KW"/>
</dbReference>
<dbReference type="GO" id="GO:0000155">
    <property type="term" value="F:phosphorelay sensor kinase activity"/>
    <property type="evidence" value="ECO:0007669"/>
    <property type="project" value="InterPro"/>
</dbReference>
<keyword evidence="7" id="KW-0067">ATP-binding</keyword>
<dbReference type="InterPro" id="IPR004358">
    <property type="entry name" value="Sig_transdc_His_kin-like_C"/>
</dbReference>
<evidence type="ECO:0000259" key="9">
    <source>
        <dbReference type="PROSITE" id="PS50109"/>
    </source>
</evidence>
<dbReference type="Gene3D" id="3.30.565.10">
    <property type="entry name" value="Histidine kinase-like ATPase, C-terminal domain"/>
    <property type="match status" value="1"/>
</dbReference>
<gene>
    <name evidence="10" type="ORF">C4E15_29755</name>
</gene>
<name>A0A2S5GI49_9BURK</name>
<dbReference type="Pfam" id="PF02518">
    <property type="entry name" value="HATPase_c"/>
    <property type="match status" value="1"/>
</dbReference>
<dbReference type="InterPro" id="IPR003661">
    <property type="entry name" value="HisK_dim/P_dom"/>
</dbReference>
<dbReference type="SMART" id="SM00387">
    <property type="entry name" value="HATPase_c"/>
    <property type="match status" value="1"/>
</dbReference>
<keyword evidence="5" id="KW-0547">Nucleotide-binding</keyword>
<comment type="catalytic activity">
    <reaction evidence="1">
        <text>ATP + protein L-histidine = ADP + protein N-phospho-L-histidine.</text>
        <dbReference type="EC" id="2.7.13.3"/>
    </reaction>
</comment>
<evidence type="ECO:0000256" key="8">
    <source>
        <dbReference type="ARBA" id="ARBA00023012"/>
    </source>
</evidence>
<evidence type="ECO:0000256" key="6">
    <source>
        <dbReference type="ARBA" id="ARBA00022777"/>
    </source>
</evidence>
<dbReference type="AlphaFoldDB" id="A0A2S5GI49"/>
<dbReference type="OrthoDB" id="8559580at2"/>
<sequence>MNPLSRSRALLCWLVLFLLGAAWIARQEYLDQHDRFFQSTSIAQRMLSQKTVQHEAVLATLTALSHPPTPERLYPSLHPAMPQLLGLGYLADGAWAGSLPPPPDLSAAVARATQLGRPVTLPLDAARYWLIAPSSWSLLIDARQLVPPADFPPNLSNLSLLVDQRPLALLDKQPEDARGLAMTLQKPLGAASQPFQMRSSRTLTPSYWPWTAWTAWALASALLVAGAAAWQRSRAEARRQQEQARLAAMARLGTLGEMAAGIAHELNQPLTAILAQTRAAQRLLDDDDERPAVRHALLASAEQAKRAADIISRMRALVQPRPPARREALDPDALVAALRFLRESELARQGIRLVWHNASPGARPLGDRVALEQILHNLVQNAADALAGTDGPRVIQLEGRLDSRASGDVYRFSISDNGPGIAADALPRLFTPFYTTRAQGMGLGLALCETLAGSMDGSVAAHNLKPSGACFTVSLPCNKSPA</sequence>
<dbReference type="Proteomes" id="UP000239990">
    <property type="component" value="Unassembled WGS sequence"/>
</dbReference>
<dbReference type="EC" id="2.7.13.3" evidence="2"/>